<protein>
    <submittedName>
        <fullName evidence="1">Uncharacterized protein</fullName>
    </submittedName>
</protein>
<organism evidence="1 2">
    <name type="scientific">Methanobrevibacter woesei</name>
    <dbReference type="NCBI Taxonomy" id="190976"/>
    <lineage>
        <taxon>Archaea</taxon>
        <taxon>Methanobacteriati</taxon>
        <taxon>Methanobacteriota</taxon>
        <taxon>Methanomada group</taxon>
        <taxon>Methanobacteria</taxon>
        <taxon>Methanobacteriales</taxon>
        <taxon>Methanobacteriaceae</taxon>
        <taxon>Methanobrevibacter</taxon>
    </lineage>
</organism>
<gene>
    <name evidence="1" type="ORF">MBBWO_00510</name>
</gene>
<dbReference type="Proteomes" id="UP000245577">
    <property type="component" value="Unassembled WGS sequence"/>
</dbReference>
<dbReference type="RefSeq" id="WP_116668884.1">
    <property type="nucleotide sequence ID" value="NZ_MZGU01000001.1"/>
</dbReference>
<dbReference type="AlphaFoldDB" id="A0A2U1S9R5"/>
<name>A0A2U1S9R5_9EURY</name>
<reference evidence="1 2" key="1">
    <citation type="submission" date="2017-03" db="EMBL/GenBank/DDBJ databases">
        <title>Genome sequence of Methanobrevibacter wosei.</title>
        <authorList>
            <person name="Poehlein A."/>
            <person name="Seedorf H."/>
            <person name="Daniel R."/>
        </authorList>
    </citation>
    <scope>NUCLEOTIDE SEQUENCE [LARGE SCALE GENOMIC DNA]</scope>
    <source>
        <strain evidence="1 2">DSM 11979</strain>
    </source>
</reference>
<dbReference type="OrthoDB" id="76314at2157"/>
<keyword evidence="2" id="KW-1185">Reference proteome</keyword>
<accession>A0A2U1S9R5</accession>
<evidence type="ECO:0000313" key="1">
    <source>
        <dbReference type="EMBL" id="PWB87273.1"/>
    </source>
</evidence>
<dbReference type="EMBL" id="MZGU01000001">
    <property type="protein sequence ID" value="PWB87273.1"/>
    <property type="molecule type" value="Genomic_DNA"/>
</dbReference>
<comment type="caution">
    <text evidence="1">The sequence shown here is derived from an EMBL/GenBank/DDBJ whole genome shotgun (WGS) entry which is preliminary data.</text>
</comment>
<sequence length="177" mass="20796">MLVRNLDFLSIPKEFAKVEINIYEDKAIALVYIENKGYSIILKENDINESIFLLKTNLTPHNINEADKEDFINVIKMLLDKVYMNADIKEYEKQHQEHVFLKLMDVLTEESEIEMISEANSKLYTDIEKGFMKLELDIMNNKIDSLNEAIAKVSNDLHTTHQEMEDKDWRNKLNNVL</sequence>
<evidence type="ECO:0000313" key="2">
    <source>
        <dbReference type="Proteomes" id="UP000245577"/>
    </source>
</evidence>
<proteinExistence type="predicted"/>